<evidence type="ECO:0000313" key="4">
    <source>
        <dbReference type="EMBL" id="EFJ34573.1"/>
    </source>
</evidence>
<keyword evidence="1" id="KW-0653">Protein transport</keyword>
<feature type="non-terminal residue" evidence="4">
    <location>
        <position position="1"/>
    </location>
</feature>
<dbReference type="AlphaFoldDB" id="D8R0F1"/>
<dbReference type="Gramene" id="EFJ34573">
    <property type="protein sequence ID" value="EFJ34573"/>
    <property type="gene ID" value="SELMODRAFT_82076"/>
</dbReference>
<keyword evidence="1" id="KW-0813">Transport</keyword>
<keyword evidence="1" id="KW-0143">Chaperone</keyword>
<dbReference type="GO" id="GO:0005743">
    <property type="term" value="C:mitochondrial inner membrane"/>
    <property type="evidence" value="ECO:0007669"/>
    <property type="project" value="UniProtKB-SubCell"/>
</dbReference>
<dbReference type="InParanoid" id="D8R0F1"/>
<accession>D8R0F1</accession>
<organism evidence="5">
    <name type="scientific">Selaginella moellendorffii</name>
    <name type="common">Spikemoss</name>
    <dbReference type="NCBI Taxonomy" id="88036"/>
    <lineage>
        <taxon>Eukaryota</taxon>
        <taxon>Viridiplantae</taxon>
        <taxon>Streptophyta</taxon>
        <taxon>Embryophyta</taxon>
        <taxon>Tracheophyta</taxon>
        <taxon>Lycopodiopsida</taxon>
        <taxon>Selaginellales</taxon>
        <taxon>Selaginellaceae</taxon>
        <taxon>Selaginella</taxon>
    </lineage>
</organism>
<keyword evidence="1" id="KW-0472">Membrane</keyword>
<dbReference type="Proteomes" id="UP000001514">
    <property type="component" value="Unassembled WGS sequence"/>
</dbReference>
<comment type="function">
    <text evidence="1">Mitochondrial intermembrane chaperone that participates in the import and insertion of some multi-pass transmembrane proteins into the mitochondrial inner membrane. Also required for the transfer of beta-barrel precursors from the TOM complex to the sorting and assembly machinery (SAM complex) of the outer membrane. Acts as a chaperone-like protein that protects the hydrophobic precursors from aggregation and guide them through the mitochondrial intermembrane space.</text>
</comment>
<comment type="similarity">
    <text evidence="1">Belongs to the small Tim family.</text>
</comment>
<dbReference type="Gramene" id="EFJ09449">
    <property type="protein sequence ID" value="EFJ09449"/>
    <property type="gene ID" value="SELMODRAFT_129869"/>
</dbReference>
<gene>
    <name evidence="3" type="ORF">SELMODRAFT_129869</name>
    <name evidence="4" type="ORF">SELMODRAFT_82076</name>
</gene>
<dbReference type="HOGENOM" id="CLU_141397_1_1_1"/>
<dbReference type="OrthoDB" id="344165at2759"/>
<dbReference type="KEGG" id="smo:SELMODRAFT_82076"/>
<dbReference type="KEGG" id="smo:SELMODRAFT_129869"/>
<keyword evidence="1" id="KW-0496">Mitochondrion</keyword>
<dbReference type="EMBL" id="GL377569">
    <property type="protein sequence ID" value="EFJ34573.1"/>
    <property type="molecule type" value="Genomic_DNA"/>
</dbReference>
<name>D8R0F1_SELML</name>
<dbReference type="eggNOG" id="KOG3489">
    <property type="taxonomic scope" value="Eukaryota"/>
</dbReference>
<sequence>QEKQKAMVNELVGKLTDVCWEKCITGTPSGKFSSSETNCLTNCAQRFMEASVLILRKMQR</sequence>
<evidence type="ECO:0000313" key="5">
    <source>
        <dbReference type="Proteomes" id="UP000001514"/>
    </source>
</evidence>
<feature type="domain" description="Tim10-like" evidence="2">
    <location>
        <begin position="1"/>
        <end position="59"/>
    </location>
</feature>
<dbReference type="EMBL" id="GL377663">
    <property type="protein sequence ID" value="EFJ09449.1"/>
    <property type="molecule type" value="Genomic_DNA"/>
</dbReference>
<proteinExistence type="inferred from homology"/>
<keyword evidence="5" id="KW-1185">Reference proteome</keyword>
<protein>
    <recommendedName>
        <fullName evidence="1">Mitochondrial import inner membrane translocase subunit</fullName>
    </recommendedName>
</protein>
<keyword evidence="1" id="KW-1015">Disulfide bond</keyword>
<dbReference type="SUPFAM" id="SSF144122">
    <property type="entry name" value="Tim10-like"/>
    <property type="match status" value="1"/>
</dbReference>
<comment type="subcellular location">
    <subcellularLocation>
        <location evidence="1">Mitochondrion inner membrane</location>
        <topology evidence="1">Peripheral membrane protein</topology>
        <orientation evidence="1">Intermembrane side</orientation>
    </subcellularLocation>
</comment>
<dbReference type="InterPro" id="IPR004217">
    <property type="entry name" value="Tim10-like"/>
</dbReference>
<dbReference type="GO" id="GO:0015031">
    <property type="term" value="P:protein transport"/>
    <property type="evidence" value="ECO:0007669"/>
    <property type="project" value="UniProtKB-KW"/>
</dbReference>
<evidence type="ECO:0000256" key="1">
    <source>
        <dbReference type="RuleBase" id="RU367043"/>
    </source>
</evidence>
<dbReference type="InterPro" id="IPR035427">
    <property type="entry name" value="Tim10-like_dom_sf"/>
</dbReference>
<dbReference type="Gene3D" id="1.10.287.810">
    <property type="entry name" value="Mitochondrial import inner membrane translocase subunit tim13 like domains"/>
    <property type="match status" value="1"/>
</dbReference>
<dbReference type="FunCoup" id="D8R0F1">
    <property type="interactions" value="3489"/>
</dbReference>
<dbReference type="STRING" id="88036.D8R0F1"/>
<keyword evidence="1" id="KW-0811">Translocation</keyword>
<comment type="subunit">
    <text evidence="1">Heterohexamer.</text>
</comment>
<comment type="domain">
    <text evidence="1">The twin CX3C motif contains 4 conserved Cys residues that form 2 disulfide bonds in the mitochondrial intermembrane space.</text>
</comment>
<dbReference type="Pfam" id="PF02953">
    <property type="entry name" value="zf-Tim10_DDP"/>
    <property type="match status" value="1"/>
</dbReference>
<evidence type="ECO:0000259" key="2">
    <source>
        <dbReference type="Pfam" id="PF02953"/>
    </source>
</evidence>
<keyword evidence="1" id="KW-0999">Mitochondrion inner membrane</keyword>
<dbReference type="OMA" id="NEICWDK"/>
<reference evidence="4 5" key="1">
    <citation type="journal article" date="2011" name="Science">
        <title>The Selaginella genome identifies genetic changes associated with the evolution of vascular plants.</title>
        <authorList>
            <person name="Banks J.A."/>
            <person name="Nishiyama T."/>
            <person name="Hasebe M."/>
            <person name="Bowman J.L."/>
            <person name="Gribskov M."/>
            <person name="dePamphilis C."/>
            <person name="Albert V.A."/>
            <person name="Aono N."/>
            <person name="Aoyama T."/>
            <person name="Ambrose B.A."/>
            <person name="Ashton N.W."/>
            <person name="Axtell M.J."/>
            <person name="Barker E."/>
            <person name="Barker M.S."/>
            <person name="Bennetzen J.L."/>
            <person name="Bonawitz N.D."/>
            <person name="Chapple C."/>
            <person name="Cheng C."/>
            <person name="Correa L.G."/>
            <person name="Dacre M."/>
            <person name="DeBarry J."/>
            <person name="Dreyer I."/>
            <person name="Elias M."/>
            <person name="Engstrom E.M."/>
            <person name="Estelle M."/>
            <person name="Feng L."/>
            <person name="Finet C."/>
            <person name="Floyd S.K."/>
            <person name="Frommer W.B."/>
            <person name="Fujita T."/>
            <person name="Gramzow L."/>
            <person name="Gutensohn M."/>
            <person name="Harholt J."/>
            <person name="Hattori M."/>
            <person name="Heyl A."/>
            <person name="Hirai T."/>
            <person name="Hiwatashi Y."/>
            <person name="Ishikawa M."/>
            <person name="Iwata M."/>
            <person name="Karol K.G."/>
            <person name="Koehler B."/>
            <person name="Kolukisaoglu U."/>
            <person name="Kubo M."/>
            <person name="Kurata T."/>
            <person name="Lalonde S."/>
            <person name="Li K."/>
            <person name="Li Y."/>
            <person name="Litt A."/>
            <person name="Lyons E."/>
            <person name="Manning G."/>
            <person name="Maruyama T."/>
            <person name="Michael T.P."/>
            <person name="Mikami K."/>
            <person name="Miyazaki S."/>
            <person name="Morinaga S."/>
            <person name="Murata T."/>
            <person name="Mueller-Roeber B."/>
            <person name="Nelson D.R."/>
            <person name="Obara M."/>
            <person name="Oguri Y."/>
            <person name="Olmstead R.G."/>
            <person name="Onodera N."/>
            <person name="Petersen B.L."/>
            <person name="Pils B."/>
            <person name="Prigge M."/>
            <person name="Rensing S.A."/>
            <person name="Riano-Pachon D.M."/>
            <person name="Roberts A.W."/>
            <person name="Sato Y."/>
            <person name="Scheller H.V."/>
            <person name="Schulz B."/>
            <person name="Schulz C."/>
            <person name="Shakirov E.V."/>
            <person name="Shibagaki N."/>
            <person name="Shinohara N."/>
            <person name="Shippen D.E."/>
            <person name="Soerensen I."/>
            <person name="Sotooka R."/>
            <person name="Sugimoto N."/>
            <person name="Sugita M."/>
            <person name="Sumikawa N."/>
            <person name="Tanurdzic M."/>
            <person name="Theissen G."/>
            <person name="Ulvskov P."/>
            <person name="Wakazuki S."/>
            <person name="Weng J.K."/>
            <person name="Willats W.W."/>
            <person name="Wipf D."/>
            <person name="Wolf P.G."/>
            <person name="Yang L."/>
            <person name="Zimmer A.D."/>
            <person name="Zhu Q."/>
            <person name="Mitros T."/>
            <person name="Hellsten U."/>
            <person name="Loque D."/>
            <person name="Otillar R."/>
            <person name="Salamov A."/>
            <person name="Schmutz J."/>
            <person name="Shapiro H."/>
            <person name="Lindquist E."/>
            <person name="Lucas S."/>
            <person name="Rokhsar D."/>
            <person name="Grigoriev I.V."/>
        </authorList>
    </citation>
    <scope>NUCLEOTIDE SEQUENCE [LARGE SCALE GENOMIC DNA]</scope>
</reference>
<evidence type="ECO:0000313" key="3">
    <source>
        <dbReference type="EMBL" id="EFJ09449.1"/>
    </source>
</evidence>